<evidence type="ECO:0000256" key="1">
    <source>
        <dbReference type="SAM" id="MobiDB-lite"/>
    </source>
</evidence>
<feature type="region of interest" description="Disordered" evidence="1">
    <location>
        <begin position="24"/>
        <end position="47"/>
    </location>
</feature>
<evidence type="ECO:0000313" key="3">
    <source>
        <dbReference type="Proteomes" id="UP000799440"/>
    </source>
</evidence>
<dbReference type="Proteomes" id="UP000799440">
    <property type="component" value="Unassembled WGS sequence"/>
</dbReference>
<dbReference type="AlphaFoldDB" id="A0A6A6VE66"/>
<accession>A0A6A6VE66</accession>
<protein>
    <submittedName>
        <fullName evidence="2">Uncharacterized protein</fullName>
    </submittedName>
</protein>
<sequence>MTRPLTAYLYVALASHQRFPFSRAAGWSGKGAGTDSGPGRRVAGPMGTWRWSRGHYRSQSPWQITVRSVQPTQRAPRLRKCRIQVASDGARSRCNLSVGKGCSSITAP</sequence>
<organism evidence="2 3">
    <name type="scientific">Sporormia fimetaria CBS 119925</name>
    <dbReference type="NCBI Taxonomy" id="1340428"/>
    <lineage>
        <taxon>Eukaryota</taxon>
        <taxon>Fungi</taxon>
        <taxon>Dikarya</taxon>
        <taxon>Ascomycota</taxon>
        <taxon>Pezizomycotina</taxon>
        <taxon>Dothideomycetes</taxon>
        <taxon>Pleosporomycetidae</taxon>
        <taxon>Pleosporales</taxon>
        <taxon>Sporormiaceae</taxon>
        <taxon>Sporormia</taxon>
    </lineage>
</organism>
<keyword evidence="3" id="KW-1185">Reference proteome</keyword>
<evidence type="ECO:0000313" key="2">
    <source>
        <dbReference type="EMBL" id="KAF2748912.1"/>
    </source>
</evidence>
<gene>
    <name evidence="2" type="ORF">M011DRAFT_341814</name>
</gene>
<name>A0A6A6VE66_9PLEO</name>
<reference evidence="2" key="1">
    <citation type="journal article" date="2020" name="Stud. Mycol.">
        <title>101 Dothideomycetes genomes: a test case for predicting lifestyles and emergence of pathogens.</title>
        <authorList>
            <person name="Haridas S."/>
            <person name="Albert R."/>
            <person name="Binder M."/>
            <person name="Bloem J."/>
            <person name="Labutti K."/>
            <person name="Salamov A."/>
            <person name="Andreopoulos B."/>
            <person name="Baker S."/>
            <person name="Barry K."/>
            <person name="Bills G."/>
            <person name="Bluhm B."/>
            <person name="Cannon C."/>
            <person name="Castanera R."/>
            <person name="Culley D."/>
            <person name="Daum C."/>
            <person name="Ezra D."/>
            <person name="Gonzalez J."/>
            <person name="Henrissat B."/>
            <person name="Kuo A."/>
            <person name="Liang C."/>
            <person name="Lipzen A."/>
            <person name="Lutzoni F."/>
            <person name="Magnuson J."/>
            <person name="Mondo S."/>
            <person name="Nolan M."/>
            <person name="Ohm R."/>
            <person name="Pangilinan J."/>
            <person name="Park H.-J."/>
            <person name="Ramirez L."/>
            <person name="Alfaro M."/>
            <person name="Sun H."/>
            <person name="Tritt A."/>
            <person name="Yoshinaga Y."/>
            <person name="Zwiers L.-H."/>
            <person name="Turgeon B."/>
            <person name="Goodwin S."/>
            <person name="Spatafora J."/>
            <person name="Crous P."/>
            <person name="Grigoriev I."/>
        </authorList>
    </citation>
    <scope>NUCLEOTIDE SEQUENCE</scope>
    <source>
        <strain evidence="2">CBS 119925</strain>
    </source>
</reference>
<proteinExistence type="predicted"/>
<dbReference type="EMBL" id="MU006568">
    <property type="protein sequence ID" value="KAF2748912.1"/>
    <property type="molecule type" value="Genomic_DNA"/>
</dbReference>